<dbReference type="Proteomes" id="UP000186666">
    <property type="component" value="Unassembled WGS sequence"/>
</dbReference>
<evidence type="ECO:0000259" key="2">
    <source>
        <dbReference type="Pfam" id="PF01569"/>
    </source>
</evidence>
<accession>A0ABY1K957</accession>
<evidence type="ECO:0000256" key="1">
    <source>
        <dbReference type="SAM" id="Phobius"/>
    </source>
</evidence>
<feature type="domain" description="Phosphatidic acid phosphatase type 2/haloperoxidase" evidence="2">
    <location>
        <begin position="81"/>
        <end position="202"/>
    </location>
</feature>
<keyword evidence="1" id="KW-1133">Transmembrane helix</keyword>
<gene>
    <name evidence="3" type="ORF">SAMN05421578_11447</name>
</gene>
<dbReference type="SUPFAM" id="SSF48317">
    <property type="entry name" value="Acid phosphatase/Vanadium-dependent haloperoxidase"/>
    <property type="match status" value="1"/>
</dbReference>
<reference evidence="3 4" key="1">
    <citation type="submission" date="2017-01" db="EMBL/GenBank/DDBJ databases">
        <authorList>
            <person name="Varghese N."/>
            <person name="Submissions S."/>
        </authorList>
    </citation>
    <scope>NUCLEOTIDE SEQUENCE [LARGE SCALE GENOMIC DNA]</scope>
    <source>
        <strain evidence="3 4">ATCC 23464</strain>
    </source>
</reference>
<feature type="transmembrane region" description="Helical" evidence="1">
    <location>
        <begin position="181"/>
        <end position="201"/>
    </location>
</feature>
<comment type="caution">
    <text evidence="3">The sequence shown here is derived from an EMBL/GenBank/DDBJ whole genome shotgun (WGS) entry which is preliminary data.</text>
</comment>
<dbReference type="InterPro" id="IPR000326">
    <property type="entry name" value="PAP2/HPO"/>
</dbReference>
<feature type="transmembrane region" description="Helical" evidence="1">
    <location>
        <begin position="78"/>
        <end position="100"/>
    </location>
</feature>
<evidence type="ECO:0000313" key="3">
    <source>
        <dbReference type="EMBL" id="SIR44340.1"/>
    </source>
</evidence>
<proteinExistence type="predicted"/>
<dbReference type="Pfam" id="PF01569">
    <property type="entry name" value="PAP2"/>
    <property type="match status" value="1"/>
</dbReference>
<sequence>MSSWLNKSYILSLSLLASLGVMALIYNVLNSMTHNSFVLSSPIDNLIPLVPAMSIPYLGWYPFIFLAMAYLCWKDRQLYFRTLLSMNISVAVCYLIYFYFQTTVPRPIVTGHSWDRQMLNWIYGNDKPFNCFPSIHSLYSFLVMRGAWNSKKISLRTKAIFSMCSLTIIIATFMIKQHVIYDAISAILLGETVFILILSSVKFHKRNRSKWYERYSS</sequence>
<evidence type="ECO:0000313" key="4">
    <source>
        <dbReference type="Proteomes" id="UP000186666"/>
    </source>
</evidence>
<protein>
    <submittedName>
        <fullName evidence="3">PAP2 superfamily protein</fullName>
    </submittedName>
</protein>
<feature type="transmembrane region" description="Helical" evidence="1">
    <location>
        <begin position="9"/>
        <end position="29"/>
    </location>
</feature>
<keyword evidence="1" id="KW-0812">Transmembrane</keyword>
<feature type="transmembrane region" description="Helical" evidence="1">
    <location>
        <begin position="49"/>
        <end position="71"/>
    </location>
</feature>
<dbReference type="RefSeq" id="WP_068591923.1">
    <property type="nucleotide sequence ID" value="NZ_FTNK01000014.1"/>
</dbReference>
<organism evidence="3 4">
    <name type="scientific">Paenibacillus macquariensis</name>
    <dbReference type="NCBI Taxonomy" id="948756"/>
    <lineage>
        <taxon>Bacteria</taxon>
        <taxon>Bacillati</taxon>
        <taxon>Bacillota</taxon>
        <taxon>Bacilli</taxon>
        <taxon>Bacillales</taxon>
        <taxon>Paenibacillaceae</taxon>
        <taxon>Paenibacillus</taxon>
    </lineage>
</organism>
<keyword evidence="4" id="KW-1185">Reference proteome</keyword>
<keyword evidence="1" id="KW-0472">Membrane</keyword>
<feature type="transmembrane region" description="Helical" evidence="1">
    <location>
        <begin position="159"/>
        <end position="175"/>
    </location>
</feature>
<dbReference type="InterPro" id="IPR036938">
    <property type="entry name" value="PAP2/HPO_sf"/>
</dbReference>
<name>A0ABY1K957_9BACL</name>
<dbReference type="EMBL" id="FTNK01000014">
    <property type="protein sequence ID" value="SIR44340.1"/>
    <property type="molecule type" value="Genomic_DNA"/>
</dbReference>